<evidence type="ECO:0000256" key="2">
    <source>
        <dbReference type="SAM" id="MobiDB-lite"/>
    </source>
</evidence>
<dbReference type="InterPro" id="IPR001482">
    <property type="entry name" value="T2SS/T4SS_dom"/>
</dbReference>
<dbReference type="Pfam" id="PF00437">
    <property type="entry name" value="T2SSE"/>
    <property type="match status" value="1"/>
</dbReference>
<sequence>MRELLDRLRGGDADSEGYCDCRPAFDDEALAVDAEDCAGAGALAESEACRATVVDALTEQDAERVVTRSGGMERAYEDGAAALLVAAGRFAERIAFRDERLAERARRDPLRASRDAEARTATIATVAAETGLAAVAESVDGYETALRPYVGPTVASARVAARPPANGRLVETRSLATRSDADTGSDVDAGGEPGTGGDADAGGEPGTGGDADAGGEPGTGGDADSGSEARIYERPGGDRTYHLLPAAWRLDADSQATLAAAYRLLATGGVDGEERAPGRAVRRVAAENDPVTELTAILEKHTRGFGAVSDLLSDPAVSDVFATAPVEENPVRVLFDGDRLATNVRLTDGGAAALASRFRRASGRAFSRASPTLAATADAGGDRSVRVAGVTEPVSDGEAFVFRDQADEPLTIPALVANGTLPSDAAALLSVAVERACAGLIAGTRGAGKTTLLGALLWELPPTTRTVAIEDTPELPVEALRATDRDVQQLTTAVDADDGPGITPTAALRTALRLGEGALVLGEVRGEEAQVLYEAMRVGASGSAVLGTIHGDGGASVRERVVADLDVPESSFAVTDLVVTVGVYEGPDGRARRVERIEEVLDREDGVEFAPLYELDDGELRPTGRIDRGESRLIDRLRSSNESYAAVRELLESRETELARLAREDCTRPVDVAREYGVRRRGVKGGDERRADNEAAE</sequence>
<dbReference type="Proteomes" id="UP001500420">
    <property type="component" value="Unassembled WGS sequence"/>
</dbReference>
<proteinExistence type="inferred from homology"/>
<organism evidence="4 5">
    <name type="scientific">Natronoarchaeum mannanilyticum</name>
    <dbReference type="NCBI Taxonomy" id="926360"/>
    <lineage>
        <taxon>Archaea</taxon>
        <taxon>Methanobacteriati</taxon>
        <taxon>Methanobacteriota</taxon>
        <taxon>Stenosarchaea group</taxon>
        <taxon>Halobacteria</taxon>
        <taxon>Halobacteriales</taxon>
        <taxon>Natronoarchaeaceae</taxon>
    </lineage>
</organism>
<dbReference type="SUPFAM" id="SSF52540">
    <property type="entry name" value="P-loop containing nucleoside triphosphate hydrolases"/>
    <property type="match status" value="1"/>
</dbReference>
<dbReference type="PANTHER" id="PTHR30486">
    <property type="entry name" value="TWITCHING MOTILITY PROTEIN PILT"/>
    <property type="match status" value="1"/>
</dbReference>
<accession>A0AAV3T5B6</accession>
<evidence type="ECO:0000259" key="3">
    <source>
        <dbReference type="Pfam" id="PF00437"/>
    </source>
</evidence>
<dbReference type="Gene3D" id="3.40.50.300">
    <property type="entry name" value="P-loop containing nucleotide triphosphate hydrolases"/>
    <property type="match status" value="1"/>
</dbReference>
<name>A0AAV3T5B6_9EURY</name>
<dbReference type="InterPro" id="IPR050921">
    <property type="entry name" value="T4SS_GSP_E_ATPase"/>
</dbReference>
<evidence type="ECO:0000313" key="5">
    <source>
        <dbReference type="Proteomes" id="UP001500420"/>
    </source>
</evidence>
<evidence type="ECO:0000313" key="4">
    <source>
        <dbReference type="EMBL" id="GAA0661755.1"/>
    </source>
</evidence>
<dbReference type="Gene3D" id="3.30.450.380">
    <property type="match status" value="1"/>
</dbReference>
<dbReference type="PANTHER" id="PTHR30486:SF6">
    <property type="entry name" value="TYPE IV PILUS RETRACTATION ATPASE PILT"/>
    <property type="match status" value="1"/>
</dbReference>
<dbReference type="InterPro" id="IPR027417">
    <property type="entry name" value="P-loop_NTPase"/>
</dbReference>
<comment type="caution">
    <text evidence="4">The sequence shown here is derived from an EMBL/GenBank/DDBJ whole genome shotgun (WGS) entry which is preliminary data.</text>
</comment>
<comment type="similarity">
    <text evidence="1">Belongs to the GSP E family.</text>
</comment>
<keyword evidence="5" id="KW-1185">Reference proteome</keyword>
<gene>
    <name evidence="4" type="ORF">GCM10009020_02530</name>
</gene>
<dbReference type="AlphaFoldDB" id="A0AAV3T5B6"/>
<protein>
    <recommendedName>
        <fullName evidence="3">Bacterial type II secretion system protein E domain-containing protein</fullName>
    </recommendedName>
</protein>
<dbReference type="GO" id="GO:0016887">
    <property type="term" value="F:ATP hydrolysis activity"/>
    <property type="evidence" value="ECO:0007669"/>
    <property type="project" value="InterPro"/>
</dbReference>
<feature type="region of interest" description="Disordered" evidence="2">
    <location>
        <begin position="165"/>
        <end position="233"/>
    </location>
</feature>
<feature type="compositionally biased region" description="Gly residues" evidence="2">
    <location>
        <begin position="191"/>
        <end position="223"/>
    </location>
</feature>
<reference evidence="4 5" key="1">
    <citation type="journal article" date="2019" name="Int. J. Syst. Evol. Microbiol.">
        <title>The Global Catalogue of Microorganisms (GCM) 10K type strain sequencing project: providing services to taxonomists for standard genome sequencing and annotation.</title>
        <authorList>
            <consortium name="The Broad Institute Genomics Platform"/>
            <consortium name="The Broad Institute Genome Sequencing Center for Infectious Disease"/>
            <person name="Wu L."/>
            <person name="Ma J."/>
        </authorList>
    </citation>
    <scope>NUCLEOTIDE SEQUENCE [LARGE SCALE GENOMIC DNA]</scope>
    <source>
        <strain evidence="4 5">JCM 16328</strain>
    </source>
</reference>
<dbReference type="EMBL" id="BAAADV010000001">
    <property type="protein sequence ID" value="GAA0661755.1"/>
    <property type="molecule type" value="Genomic_DNA"/>
</dbReference>
<dbReference type="RefSeq" id="WP_343772003.1">
    <property type="nucleotide sequence ID" value="NZ_BAAADV010000001.1"/>
</dbReference>
<feature type="domain" description="Bacterial type II secretion system protein E" evidence="3">
    <location>
        <begin position="384"/>
        <end position="561"/>
    </location>
</feature>
<evidence type="ECO:0000256" key="1">
    <source>
        <dbReference type="ARBA" id="ARBA00006611"/>
    </source>
</evidence>